<dbReference type="EMBL" id="LBRS01000001">
    <property type="protein sequence ID" value="KKQ02043.1"/>
    <property type="molecule type" value="Genomic_DNA"/>
</dbReference>
<evidence type="ECO:0000313" key="2">
    <source>
        <dbReference type="Proteomes" id="UP000034344"/>
    </source>
</evidence>
<dbReference type="STRING" id="1618480.US11_C0001G0002"/>
<name>A0A0G0E574_9BACT</name>
<reference evidence="1 2" key="1">
    <citation type="journal article" date="2015" name="Nature">
        <title>rRNA introns, odd ribosomes, and small enigmatic genomes across a large radiation of phyla.</title>
        <authorList>
            <person name="Brown C.T."/>
            <person name="Hug L.A."/>
            <person name="Thomas B.C."/>
            <person name="Sharon I."/>
            <person name="Castelle C.J."/>
            <person name="Singh A."/>
            <person name="Wilkins M.J."/>
            <person name="Williams K.H."/>
            <person name="Banfield J.F."/>
        </authorList>
    </citation>
    <scope>NUCLEOTIDE SEQUENCE [LARGE SCALE GENOMIC DNA]</scope>
</reference>
<organism evidence="1 2">
    <name type="scientific">Candidatus Roizmanbacteria bacterium GW2011_GWA2_36_23</name>
    <dbReference type="NCBI Taxonomy" id="1618480"/>
    <lineage>
        <taxon>Bacteria</taxon>
        <taxon>Candidatus Roizmaniibacteriota</taxon>
    </lineage>
</organism>
<dbReference type="AlphaFoldDB" id="A0A0G0E574"/>
<accession>A0A0G0E574</accession>
<protein>
    <submittedName>
        <fullName evidence="1">Uncharacterized protein</fullName>
    </submittedName>
</protein>
<sequence>MSYLTFFKLIHERKYHKAELSLINTIENILSTIKKNGISKKPILDFCKAIYFDFNENYLDWIKTTGGCAKEEIDKLHSIKHDNYLIAHCRDSACIDDLLYEIITMITETEEQKNLKDLKYNLDCYRRLFC</sequence>
<gene>
    <name evidence="1" type="ORF">US11_C0001G0002</name>
</gene>
<comment type="caution">
    <text evidence="1">The sequence shown here is derived from an EMBL/GenBank/DDBJ whole genome shotgun (WGS) entry which is preliminary data.</text>
</comment>
<evidence type="ECO:0000313" key="1">
    <source>
        <dbReference type="EMBL" id="KKQ02043.1"/>
    </source>
</evidence>
<dbReference type="Proteomes" id="UP000034344">
    <property type="component" value="Unassembled WGS sequence"/>
</dbReference>
<proteinExistence type="predicted"/>